<dbReference type="CDD" id="cd09917">
    <property type="entry name" value="F-box_SF"/>
    <property type="match status" value="1"/>
</dbReference>
<dbReference type="EMBL" id="CAXLJM020000216">
    <property type="protein sequence ID" value="CAL8149517.1"/>
    <property type="molecule type" value="Genomic_DNA"/>
</dbReference>
<keyword evidence="4" id="KW-1185">Reference proteome</keyword>
<feature type="region of interest" description="Disordered" evidence="1">
    <location>
        <begin position="621"/>
        <end position="676"/>
    </location>
</feature>
<feature type="compositionally biased region" description="Acidic residues" evidence="1">
    <location>
        <begin position="629"/>
        <end position="665"/>
    </location>
</feature>
<dbReference type="Proteomes" id="UP001642540">
    <property type="component" value="Unassembled WGS sequence"/>
</dbReference>
<feature type="domain" description="F-box" evidence="2">
    <location>
        <begin position="14"/>
        <end position="41"/>
    </location>
</feature>
<comment type="caution">
    <text evidence="3">The sequence shown here is derived from an EMBL/GenBank/DDBJ whole genome shotgun (WGS) entry which is preliminary data.</text>
</comment>
<protein>
    <recommendedName>
        <fullName evidence="2">F-box domain-containing protein</fullName>
    </recommendedName>
</protein>
<feature type="region of interest" description="Disordered" evidence="1">
    <location>
        <begin position="576"/>
        <end position="604"/>
    </location>
</feature>
<sequence>MDEPNSNPMLNSVILGNIFGMLPISDLASCRQVCKTWFEESKTRWRRDMWLKLGESEGGRSNDTTLALSKFLDLDENAATPNPPNLEGVTFKKFKLQHWDFHSEKDDKWKAQFWKTYGPVITHLAIEQSVFGSREDFEAVIFQSIPNLQSLTLNRNKFKVKESQIKMIQSFSDVVSNANKMESVKKLQLNFDDSDSNAKLPLTFLEFIGNYPNLKSLELSGFPNNTHDVHTFEGLLEAMLSLSFNGGYKWAIEHLDIFHLHRIWYPRFDQGPINFLLKSLQLPLTSLTLDIGSDTYPSDFKIMLETYANSLRKLVVFRKDGRSLIPDVSHRDFPFGVQLESLAELRLLGTAVTPNLKFMRFMPNLRSVFLAQETGSSMMDMEPFLSDSHLFSDLRKRQMEHEWGYLCSVFPVGNTNFSQMENTVFPKIEEFILCGKNDTVCSAEQVAALARIMPNLKKVRVGLDNDGFRIVCSAWKEMELLIIHPCEVNACGITGTLPGLQTQLPNLNDLTRLRYFAYACKAYRNSKVLAMDDSIVGVDTYKNLIKDTTAPPRAQITDEALQEFIQNVPHCKIKRFDDGDEEWPDLQEHFDEDDSSNGNRCPSDFEEDMVNILKFNNEIIEQQRRENGGDEDGDEEWEDVEDDDESEDVEDDDEMGLDVASDADEADHVKVGNREG</sequence>
<proteinExistence type="predicted"/>
<dbReference type="InterPro" id="IPR036047">
    <property type="entry name" value="F-box-like_dom_sf"/>
</dbReference>
<dbReference type="SUPFAM" id="SSF52047">
    <property type="entry name" value="RNI-like"/>
    <property type="match status" value="1"/>
</dbReference>
<dbReference type="InterPro" id="IPR032675">
    <property type="entry name" value="LRR_dom_sf"/>
</dbReference>
<evidence type="ECO:0000313" key="3">
    <source>
        <dbReference type="EMBL" id="CAL8149517.1"/>
    </source>
</evidence>
<name>A0ABP1SB51_9HEXA</name>
<reference evidence="3 4" key="1">
    <citation type="submission" date="2024-08" db="EMBL/GenBank/DDBJ databases">
        <authorList>
            <person name="Cucini C."/>
            <person name="Frati F."/>
        </authorList>
    </citation>
    <scope>NUCLEOTIDE SEQUENCE [LARGE SCALE GENOMIC DNA]</scope>
</reference>
<feature type="compositionally biased region" description="Basic and acidic residues" evidence="1">
    <location>
        <begin position="666"/>
        <end position="676"/>
    </location>
</feature>
<feature type="compositionally biased region" description="Acidic residues" evidence="1">
    <location>
        <begin position="578"/>
        <end position="595"/>
    </location>
</feature>
<dbReference type="InterPro" id="IPR001810">
    <property type="entry name" value="F-box_dom"/>
</dbReference>
<dbReference type="Gene3D" id="3.80.10.10">
    <property type="entry name" value="Ribonuclease Inhibitor"/>
    <property type="match status" value="1"/>
</dbReference>
<dbReference type="SUPFAM" id="SSF81383">
    <property type="entry name" value="F-box domain"/>
    <property type="match status" value="1"/>
</dbReference>
<evidence type="ECO:0000259" key="2">
    <source>
        <dbReference type="Pfam" id="PF12937"/>
    </source>
</evidence>
<evidence type="ECO:0000256" key="1">
    <source>
        <dbReference type="SAM" id="MobiDB-lite"/>
    </source>
</evidence>
<dbReference type="Gene3D" id="1.20.1280.50">
    <property type="match status" value="1"/>
</dbReference>
<evidence type="ECO:0000313" key="4">
    <source>
        <dbReference type="Proteomes" id="UP001642540"/>
    </source>
</evidence>
<dbReference type="Pfam" id="PF12937">
    <property type="entry name" value="F-box-like"/>
    <property type="match status" value="1"/>
</dbReference>
<organism evidence="3 4">
    <name type="scientific">Orchesella dallaii</name>
    <dbReference type="NCBI Taxonomy" id="48710"/>
    <lineage>
        <taxon>Eukaryota</taxon>
        <taxon>Metazoa</taxon>
        <taxon>Ecdysozoa</taxon>
        <taxon>Arthropoda</taxon>
        <taxon>Hexapoda</taxon>
        <taxon>Collembola</taxon>
        <taxon>Entomobryomorpha</taxon>
        <taxon>Entomobryoidea</taxon>
        <taxon>Orchesellidae</taxon>
        <taxon>Orchesellinae</taxon>
        <taxon>Orchesella</taxon>
    </lineage>
</organism>
<accession>A0ABP1SB51</accession>
<gene>
    <name evidence="3" type="ORF">ODALV1_LOCUS31757</name>
</gene>